<reference evidence="1" key="2">
    <citation type="submission" date="2023-07" db="EMBL/GenBank/DDBJ databases">
        <authorList>
            <person name="Sun H."/>
        </authorList>
    </citation>
    <scope>NUCLEOTIDE SEQUENCE</scope>
    <source>
        <strain evidence="1">05753</strain>
    </source>
</reference>
<name>A0ABT8SZL4_9HYPH</name>
<comment type="caution">
    <text evidence="1">The sequence shown here is derived from an EMBL/GenBank/DDBJ whole genome shotgun (WGS) entry which is preliminary data.</text>
</comment>
<dbReference type="RefSeq" id="WP_302078099.1">
    <property type="nucleotide sequence ID" value="NZ_JAUKWQ010000005.1"/>
</dbReference>
<dbReference type="SUPFAM" id="SSF52540">
    <property type="entry name" value="P-loop containing nucleoside triphosphate hydrolases"/>
    <property type="match status" value="1"/>
</dbReference>
<proteinExistence type="predicted"/>
<dbReference type="EMBL" id="JAUKWQ010000005">
    <property type="protein sequence ID" value="MDO1583892.1"/>
    <property type="molecule type" value="Genomic_DNA"/>
</dbReference>
<dbReference type="InterPro" id="IPR027417">
    <property type="entry name" value="P-loop_NTPase"/>
</dbReference>
<organism evidence="1 2">
    <name type="scientific">Rhizobium oryzicola</name>
    <dbReference type="NCBI Taxonomy" id="1232668"/>
    <lineage>
        <taxon>Bacteria</taxon>
        <taxon>Pseudomonadati</taxon>
        <taxon>Pseudomonadota</taxon>
        <taxon>Alphaproteobacteria</taxon>
        <taxon>Hyphomicrobiales</taxon>
        <taxon>Rhizobiaceae</taxon>
        <taxon>Rhizobium/Agrobacterium group</taxon>
        <taxon>Rhizobium</taxon>
    </lineage>
</organism>
<evidence type="ECO:0008006" key="3">
    <source>
        <dbReference type="Google" id="ProtNLM"/>
    </source>
</evidence>
<keyword evidence="2" id="KW-1185">Reference proteome</keyword>
<reference evidence="1" key="1">
    <citation type="journal article" date="2015" name="Int. J. Syst. Evol. Microbiol.">
        <title>Rhizobium oryzicola sp. nov., potential plant-growth-promoting endophytic bacteria isolated from rice roots.</title>
        <authorList>
            <person name="Zhang X.X."/>
            <person name="Gao J.S."/>
            <person name="Cao Y.H."/>
            <person name="Sheirdil R.A."/>
            <person name="Wang X.C."/>
            <person name="Zhang L."/>
        </authorList>
    </citation>
    <scope>NUCLEOTIDE SEQUENCE</scope>
    <source>
        <strain evidence="1">05753</strain>
    </source>
</reference>
<evidence type="ECO:0000313" key="2">
    <source>
        <dbReference type="Proteomes" id="UP001169006"/>
    </source>
</evidence>
<dbReference type="Gene3D" id="3.40.50.300">
    <property type="entry name" value="P-loop containing nucleotide triphosphate hydrolases"/>
    <property type="match status" value="1"/>
</dbReference>
<evidence type="ECO:0000313" key="1">
    <source>
        <dbReference type="EMBL" id="MDO1583892.1"/>
    </source>
</evidence>
<gene>
    <name evidence="1" type="ORF">Q2T52_17560</name>
</gene>
<accession>A0ABT8SZL4</accession>
<sequence>MPVLQILIGGTSHTGKSTLAADLGKITRWPVESTDDMARHPGRPWPDVRPQVAEFYQSLSPATVHWFLKVHHENMWPLIRHRLETALGNKESLIVEGSALRPDRIADLQSDDVFACLLHASPERLTERMHIGSDYWNRDRDTRMIIDRFLERSIRDGKDLHKSARQHGLPIFDAEQPDLLAVVLNSLAQRSLRPNE</sequence>
<dbReference type="Proteomes" id="UP001169006">
    <property type="component" value="Unassembled WGS sequence"/>
</dbReference>
<protein>
    <recommendedName>
        <fullName evidence="3">Adenylate kinase</fullName>
    </recommendedName>
</protein>